<gene>
    <name evidence="7" type="ORF">METZ01_LOCUS446231</name>
</gene>
<evidence type="ECO:0000313" key="7">
    <source>
        <dbReference type="EMBL" id="SVD93377.1"/>
    </source>
</evidence>
<name>A0A382ZD14_9ZZZZ</name>
<protein>
    <recommendedName>
        <fullName evidence="2">(5-formylfuran-3-yl)methyl phosphate synthase</fullName>
        <ecNumber evidence="2">4.2.3.153</ecNumber>
    </recommendedName>
    <alternativeName>
        <fullName evidence="5">4-(hydroxymethyl)-2-furancarboxaldehyde-phosphate synthase</fullName>
    </alternativeName>
</protein>
<reference evidence="7" key="1">
    <citation type="submission" date="2018-05" db="EMBL/GenBank/DDBJ databases">
        <authorList>
            <person name="Lanie J.A."/>
            <person name="Ng W.-L."/>
            <person name="Kazmierczak K.M."/>
            <person name="Andrzejewski T.M."/>
            <person name="Davidsen T.M."/>
            <person name="Wayne K.J."/>
            <person name="Tettelin H."/>
            <person name="Glass J.I."/>
            <person name="Rusch D."/>
            <person name="Podicherti R."/>
            <person name="Tsui H.-C.T."/>
            <person name="Winkler M.E."/>
        </authorList>
    </citation>
    <scope>NUCLEOTIDE SEQUENCE</scope>
</reference>
<keyword evidence="3" id="KW-0456">Lyase</keyword>
<proteinExistence type="predicted"/>
<evidence type="ECO:0000256" key="2">
    <source>
        <dbReference type="ARBA" id="ARBA00012553"/>
    </source>
</evidence>
<evidence type="ECO:0000256" key="4">
    <source>
        <dbReference type="ARBA" id="ARBA00023270"/>
    </source>
</evidence>
<evidence type="ECO:0000256" key="1">
    <source>
        <dbReference type="ARBA" id="ARBA00003810"/>
    </source>
</evidence>
<comment type="function">
    <text evidence="1">Catalyzes the formation of 4-(hydroxymethyl)-2-furancarboxaldehyde phosphate (4-HFC-P) from two molecules of glyceraldehyde-3-P (GA-3-P).</text>
</comment>
<accession>A0A382ZD14</accession>
<dbReference type="EC" id="4.2.3.153" evidence="2"/>
<dbReference type="AlphaFoldDB" id="A0A382ZD14"/>
<feature type="non-terminal residue" evidence="7">
    <location>
        <position position="81"/>
    </location>
</feature>
<comment type="catalytic activity">
    <reaction evidence="6">
        <text>2 D-glyceraldehyde 3-phosphate = 4-(hydroxymethyl)-2-furancarboxaldehyde phosphate + phosphate + 2 H2O</text>
        <dbReference type="Rhea" id="RHEA:43536"/>
        <dbReference type="ChEBI" id="CHEBI:15377"/>
        <dbReference type="ChEBI" id="CHEBI:43474"/>
        <dbReference type="ChEBI" id="CHEBI:59776"/>
        <dbReference type="ChEBI" id="CHEBI:83407"/>
        <dbReference type="EC" id="4.2.3.153"/>
    </reaction>
</comment>
<dbReference type="EMBL" id="UINC01182905">
    <property type="protein sequence ID" value="SVD93377.1"/>
    <property type="molecule type" value="Genomic_DNA"/>
</dbReference>
<sequence>MLASVATLKEAKIVLDQKVDIIDLKNPRLGALGALDQKVISSVVELVNNSIPTSATIGDIDPNDTRLSELIINTAKTGVNF</sequence>
<evidence type="ECO:0000256" key="3">
    <source>
        <dbReference type="ARBA" id="ARBA00023239"/>
    </source>
</evidence>
<evidence type="ECO:0000256" key="6">
    <source>
        <dbReference type="ARBA" id="ARBA00047628"/>
    </source>
</evidence>
<keyword evidence="4" id="KW-0704">Schiff base</keyword>
<dbReference type="Pfam" id="PF04476">
    <property type="entry name" value="4HFCP_synth"/>
    <property type="match status" value="1"/>
</dbReference>
<dbReference type="InterPro" id="IPR007565">
    <property type="entry name" value="4HFCP_synth"/>
</dbReference>
<dbReference type="GO" id="GO:0016829">
    <property type="term" value="F:lyase activity"/>
    <property type="evidence" value="ECO:0007669"/>
    <property type="project" value="UniProtKB-KW"/>
</dbReference>
<organism evidence="7">
    <name type="scientific">marine metagenome</name>
    <dbReference type="NCBI Taxonomy" id="408172"/>
    <lineage>
        <taxon>unclassified sequences</taxon>
        <taxon>metagenomes</taxon>
        <taxon>ecological metagenomes</taxon>
    </lineage>
</organism>
<evidence type="ECO:0000256" key="5">
    <source>
        <dbReference type="ARBA" id="ARBA00032523"/>
    </source>
</evidence>